<feature type="non-terminal residue" evidence="2">
    <location>
        <position position="145"/>
    </location>
</feature>
<sequence length="145" mass="16565">MNILKWFIIIASFLIFTISLYLAWENRASDKVISNFITVILLAAAGTLASTLFSIQKHHNRIILDKSYVVHKVSKLPFSDSKAPWLSSSGYFEYRTERIVKAGIEKDRSLISLKDSETDSDEISKASDLYKKVLMREIIETIFLS</sequence>
<comment type="caution">
    <text evidence="2">The sequence shown here is derived from an EMBL/GenBank/DDBJ whole genome shotgun (WGS) entry which is preliminary data.</text>
</comment>
<feature type="transmembrane region" description="Helical" evidence="1">
    <location>
        <begin position="36"/>
        <end position="55"/>
    </location>
</feature>
<accession>X0WAR2</accession>
<keyword evidence="1" id="KW-1133">Transmembrane helix</keyword>
<protein>
    <submittedName>
        <fullName evidence="2">Uncharacterized protein</fullName>
    </submittedName>
</protein>
<feature type="transmembrane region" description="Helical" evidence="1">
    <location>
        <begin position="6"/>
        <end position="24"/>
    </location>
</feature>
<keyword evidence="1" id="KW-0472">Membrane</keyword>
<organism evidence="2">
    <name type="scientific">marine sediment metagenome</name>
    <dbReference type="NCBI Taxonomy" id="412755"/>
    <lineage>
        <taxon>unclassified sequences</taxon>
        <taxon>metagenomes</taxon>
        <taxon>ecological metagenomes</taxon>
    </lineage>
</organism>
<evidence type="ECO:0000313" key="2">
    <source>
        <dbReference type="EMBL" id="GAG21673.1"/>
    </source>
</evidence>
<name>X0WAR2_9ZZZZ</name>
<evidence type="ECO:0000256" key="1">
    <source>
        <dbReference type="SAM" id="Phobius"/>
    </source>
</evidence>
<dbReference type="EMBL" id="BARS01039678">
    <property type="protein sequence ID" value="GAG21673.1"/>
    <property type="molecule type" value="Genomic_DNA"/>
</dbReference>
<proteinExistence type="predicted"/>
<keyword evidence="1" id="KW-0812">Transmembrane</keyword>
<reference evidence="2" key="1">
    <citation type="journal article" date="2014" name="Front. Microbiol.">
        <title>High frequency of phylogenetically diverse reductive dehalogenase-homologous genes in deep subseafloor sedimentary metagenomes.</title>
        <authorList>
            <person name="Kawai M."/>
            <person name="Futagami T."/>
            <person name="Toyoda A."/>
            <person name="Takaki Y."/>
            <person name="Nishi S."/>
            <person name="Hori S."/>
            <person name="Arai W."/>
            <person name="Tsubouchi T."/>
            <person name="Morono Y."/>
            <person name="Uchiyama I."/>
            <person name="Ito T."/>
            <person name="Fujiyama A."/>
            <person name="Inagaki F."/>
            <person name="Takami H."/>
        </authorList>
    </citation>
    <scope>NUCLEOTIDE SEQUENCE</scope>
    <source>
        <strain evidence="2">Expedition CK06-06</strain>
    </source>
</reference>
<gene>
    <name evidence="2" type="ORF">S01H1_60572</name>
</gene>
<dbReference type="AlphaFoldDB" id="X0WAR2"/>